<dbReference type="GO" id="GO:0008237">
    <property type="term" value="F:metallopeptidase activity"/>
    <property type="evidence" value="ECO:0007669"/>
    <property type="project" value="UniProtKB-KW"/>
</dbReference>
<proteinExistence type="inferred from homology"/>
<feature type="transmembrane region" description="Helical" evidence="2">
    <location>
        <begin position="160"/>
        <end position="178"/>
    </location>
</feature>
<feature type="transmembrane region" description="Helical" evidence="2">
    <location>
        <begin position="183"/>
        <end position="203"/>
    </location>
</feature>
<dbReference type="InterPro" id="IPR003675">
    <property type="entry name" value="Rce1/LyrA-like_dom"/>
</dbReference>
<dbReference type="GO" id="GO:0004175">
    <property type="term" value="F:endopeptidase activity"/>
    <property type="evidence" value="ECO:0007669"/>
    <property type="project" value="UniProtKB-ARBA"/>
</dbReference>
<keyword evidence="2" id="KW-0472">Membrane</keyword>
<evidence type="ECO:0000256" key="2">
    <source>
        <dbReference type="SAM" id="Phobius"/>
    </source>
</evidence>
<dbReference type="Pfam" id="PF02517">
    <property type="entry name" value="Rce1-like"/>
    <property type="match status" value="1"/>
</dbReference>
<keyword evidence="4" id="KW-0645">Protease</keyword>
<sequence length="204" mass="23616">MKRGLFLLFYVLWKGLAIRGIPSSYARYLMSYNHFGVKLLFVLLGILLFHNYLVESYQKLNKVKLIKIGLIVPTSIILTIGLINILLFRDLNALIFVYPSDQRTLPFVFDALLLAPVFEEMLYRYSLIYVGEKRWLRIITAAGSLLLFTQSHIVNVNGNLFALFPYFVIGFYLTITYLRRGNIWESIVAHSFYNFVVMVAAILI</sequence>
<feature type="transmembrane region" description="Helical" evidence="2">
    <location>
        <begin position="33"/>
        <end position="53"/>
    </location>
</feature>
<evidence type="ECO:0000313" key="4">
    <source>
        <dbReference type="EMBL" id="RHK04319.1"/>
    </source>
</evidence>
<evidence type="ECO:0000256" key="1">
    <source>
        <dbReference type="ARBA" id="ARBA00009067"/>
    </source>
</evidence>
<keyword evidence="2" id="KW-1133">Transmembrane helix</keyword>
<keyword evidence="4" id="KW-0378">Hydrolase</keyword>
<gene>
    <name evidence="4" type="ORF">DW084_16135</name>
</gene>
<comment type="similarity">
    <text evidence="1">Belongs to the UPF0177 family.</text>
</comment>
<protein>
    <submittedName>
        <fullName evidence="4">CPBP family intramembrane metalloprotease</fullName>
    </submittedName>
</protein>
<evidence type="ECO:0000313" key="5">
    <source>
        <dbReference type="Proteomes" id="UP000286288"/>
    </source>
</evidence>
<reference evidence="4 5" key="1">
    <citation type="submission" date="2018-08" db="EMBL/GenBank/DDBJ databases">
        <title>A genome reference for cultivated species of the human gut microbiota.</title>
        <authorList>
            <person name="Zou Y."/>
            <person name="Xue W."/>
            <person name="Luo G."/>
        </authorList>
    </citation>
    <scope>NUCLEOTIDE SEQUENCE [LARGE SCALE GENOMIC DNA]</scope>
    <source>
        <strain evidence="4 5">AF48-16</strain>
    </source>
</reference>
<dbReference type="EMBL" id="QRMZ01000028">
    <property type="protein sequence ID" value="RHK04319.1"/>
    <property type="molecule type" value="Genomic_DNA"/>
</dbReference>
<organism evidence="4 5">
    <name type="scientific">Enterococcus casseliflavus</name>
    <name type="common">Enterococcus flavescens</name>
    <dbReference type="NCBI Taxonomy" id="37734"/>
    <lineage>
        <taxon>Bacteria</taxon>
        <taxon>Bacillati</taxon>
        <taxon>Bacillota</taxon>
        <taxon>Bacilli</taxon>
        <taxon>Lactobacillales</taxon>
        <taxon>Enterococcaceae</taxon>
        <taxon>Enterococcus</taxon>
    </lineage>
</organism>
<comment type="caution">
    <text evidence="4">The sequence shown here is derived from an EMBL/GenBank/DDBJ whole genome shotgun (WGS) entry which is preliminary data.</text>
</comment>
<accession>A0A415ENP5</accession>
<feature type="domain" description="CAAX prenyl protease 2/Lysostaphin resistance protein A-like" evidence="3">
    <location>
        <begin position="104"/>
        <end position="196"/>
    </location>
</feature>
<evidence type="ECO:0000259" key="3">
    <source>
        <dbReference type="Pfam" id="PF02517"/>
    </source>
</evidence>
<dbReference type="GO" id="GO:0006508">
    <property type="term" value="P:proteolysis"/>
    <property type="evidence" value="ECO:0007669"/>
    <property type="project" value="UniProtKB-KW"/>
</dbReference>
<keyword evidence="4" id="KW-0482">Metalloprotease</keyword>
<name>A0A415ENP5_ENTCA</name>
<dbReference type="GO" id="GO:0080120">
    <property type="term" value="P:CAAX-box protein maturation"/>
    <property type="evidence" value="ECO:0007669"/>
    <property type="project" value="UniProtKB-ARBA"/>
</dbReference>
<dbReference type="Proteomes" id="UP000286288">
    <property type="component" value="Unassembled WGS sequence"/>
</dbReference>
<feature type="transmembrane region" description="Helical" evidence="2">
    <location>
        <begin position="65"/>
        <end position="87"/>
    </location>
</feature>
<keyword evidence="2" id="KW-0812">Transmembrane</keyword>
<dbReference type="AlphaFoldDB" id="A0A415ENP5"/>